<dbReference type="GeneID" id="82202189"/>
<accession>A0A1U7NHW6</accession>
<evidence type="ECO:0000259" key="2">
    <source>
        <dbReference type="Pfam" id="PF05065"/>
    </source>
</evidence>
<evidence type="ECO:0000256" key="1">
    <source>
        <dbReference type="ARBA" id="ARBA00004328"/>
    </source>
</evidence>
<dbReference type="EMBL" id="MPJW01000078">
    <property type="protein sequence ID" value="OLU41678.1"/>
    <property type="molecule type" value="Genomic_DNA"/>
</dbReference>
<evidence type="ECO:0000313" key="3">
    <source>
        <dbReference type="EMBL" id="OLU41678.1"/>
    </source>
</evidence>
<name>A0A1U7NHW6_9FIRM</name>
<keyword evidence="4" id="KW-1185">Reference proteome</keyword>
<feature type="domain" description="Phage capsid-like C-terminal" evidence="2">
    <location>
        <begin position="20"/>
        <end position="301"/>
    </location>
</feature>
<protein>
    <submittedName>
        <fullName evidence="3">Phage capsid protein</fullName>
    </submittedName>
</protein>
<sequence length="309" mass="33143">MASSNITKSGTLFSEKQVGEVFNKVAGHSAIAKLSGQTPIPFAGIENYIFSMDGEASIVGEGENKPAGPAEFKKVSVKPVKVVYQHRLTDEFCYMSDEAKLPYLAQFQDGFAKKIARAIDIMYFHGLNPATKEAATAVKDIAFNAKVSQEQTFDAANADDNVNDAVNTIVAKDGTPTGIAMAPKFRTALGAIKEKTGSKVPMYPEFRGVGNPGTFMGLTCDINNSLAYNDKTAAGSKNTVAIVGDFQNALKWGYTKNIAMEKIEYGDPDGQGDLKRTNQIVLRAEAYIGCGIIDPESFVRIVETVPAAA</sequence>
<dbReference type="Proteomes" id="UP000186341">
    <property type="component" value="Unassembled WGS sequence"/>
</dbReference>
<dbReference type="OrthoDB" id="3194758at2"/>
<comment type="caution">
    <text evidence="3">The sequence shown here is derived from an EMBL/GenBank/DDBJ whole genome shotgun (WGS) entry which is preliminary data.</text>
</comment>
<dbReference type="Pfam" id="PF05065">
    <property type="entry name" value="Phage_capsid"/>
    <property type="match status" value="1"/>
</dbReference>
<dbReference type="RefSeq" id="WP_075818213.1">
    <property type="nucleotide sequence ID" value="NZ_CAJUTZ010000041.1"/>
</dbReference>
<dbReference type="AlphaFoldDB" id="A0A1U7NHW6"/>
<organism evidence="3 4">
    <name type="scientific">Ileibacterium valens</name>
    <dbReference type="NCBI Taxonomy" id="1862668"/>
    <lineage>
        <taxon>Bacteria</taxon>
        <taxon>Bacillati</taxon>
        <taxon>Bacillota</taxon>
        <taxon>Erysipelotrichia</taxon>
        <taxon>Erysipelotrichales</taxon>
        <taxon>Erysipelotrichaceae</taxon>
        <taxon>Ileibacterium</taxon>
    </lineage>
</organism>
<dbReference type="InterPro" id="IPR054612">
    <property type="entry name" value="Phage_capsid-like_C"/>
</dbReference>
<dbReference type="SUPFAM" id="SSF56563">
    <property type="entry name" value="Major capsid protein gp5"/>
    <property type="match status" value="1"/>
</dbReference>
<dbReference type="Gene3D" id="3.30.2320.10">
    <property type="entry name" value="hypothetical protein PF0899 domain"/>
    <property type="match status" value="1"/>
</dbReference>
<evidence type="ECO:0000313" key="4">
    <source>
        <dbReference type="Proteomes" id="UP000186341"/>
    </source>
</evidence>
<reference evidence="3 4" key="1">
    <citation type="submission" date="2016-11" db="EMBL/GenBank/DDBJ databases">
        <title>Description of two novel members of the family Erysipelotrichaceae: Ileibacterium lipovorans gen. nov., sp. nov. and Dubosiella newyorkensis, gen. nov., sp. nov.</title>
        <authorList>
            <person name="Cox L.M."/>
            <person name="Sohn J."/>
            <person name="Tyrrell K.L."/>
            <person name="Citron D.M."/>
            <person name="Lawson P.A."/>
            <person name="Patel N.B."/>
            <person name="Iizumi T."/>
            <person name="Perez-Perez G.I."/>
            <person name="Goldstein E.J."/>
            <person name="Blaser M.J."/>
        </authorList>
    </citation>
    <scope>NUCLEOTIDE SEQUENCE [LARGE SCALE GENOMIC DNA]</scope>
    <source>
        <strain evidence="3 4">NYU-BL-A3</strain>
    </source>
</reference>
<proteinExistence type="predicted"/>
<comment type="subcellular location">
    <subcellularLocation>
        <location evidence="1">Virion</location>
    </subcellularLocation>
</comment>
<dbReference type="NCBIfam" id="TIGR01554">
    <property type="entry name" value="major_cap_HK97"/>
    <property type="match status" value="1"/>
</dbReference>
<dbReference type="InterPro" id="IPR024455">
    <property type="entry name" value="Phage_capsid"/>
</dbReference>
<dbReference type="Gene3D" id="3.30.2400.10">
    <property type="entry name" value="Major capsid protein gp5"/>
    <property type="match status" value="1"/>
</dbReference>
<gene>
    <name evidence="3" type="ORF">BO222_02960</name>
</gene>